<dbReference type="GO" id="GO:0008270">
    <property type="term" value="F:zinc ion binding"/>
    <property type="evidence" value="ECO:0007669"/>
    <property type="project" value="UniProtKB-UniRule"/>
</dbReference>
<evidence type="ECO:0000256" key="3">
    <source>
        <dbReference type="ARBA" id="ARBA00022679"/>
    </source>
</evidence>
<dbReference type="PANTHER" id="PTHR21497:SF24">
    <property type="entry name" value="E3 UBIQUITIN-PROTEIN LIGASE UBR1"/>
    <property type="match status" value="1"/>
</dbReference>
<gene>
    <name evidence="13" type="ORF">DFP72DRAFT_886509</name>
</gene>
<comment type="pathway">
    <text evidence="2 10">Protein modification; protein ubiquitination.</text>
</comment>
<evidence type="ECO:0000313" key="13">
    <source>
        <dbReference type="EMBL" id="KAF6758801.1"/>
    </source>
</evidence>
<dbReference type="Proteomes" id="UP000521943">
    <property type="component" value="Unassembled WGS sequence"/>
</dbReference>
<dbReference type="Pfam" id="PF18995">
    <property type="entry name" value="PRT6_C"/>
    <property type="match status" value="1"/>
</dbReference>
<dbReference type="SMART" id="SM00396">
    <property type="entry name" value="ZnF_UBR1"/>
    <property type="match status" value="1"/>
</dbReference>
<dbReference type="PANTHER" id="PTHR21497">
    <property type="entry name" value="UBIQUITIN LIGASE E3 ALPHA-RELATED"/>
    <property type="match status" value="1"/>
</dbReference>
<accession>A0A8H6I4V7</accession>
<keyword evidence="7 10" id="KW-0862">Zinc</keyword>
<dbReference type="InterPro" id="IPR042065">
    <property type="entry name" value="E3_ELL-like"/>
</dbReference>
<dbReference type="GO" id="GO:0005737">
    <property type="term" value="C:cytoplasm"/>
    <property type="evidence" value="ECO:0007669"/>
    <property type="project" value="TreeGrafter"/>
</dbReference>
<evidence type="ECO:0000259" key="12">
    <source>
        <dbReference type="PROSITE" id="PS51157"/>
    </source>
</evidence>
<dbReference type="InterPro" id="IPR039164">
    <property type="entry name" value="UBR1-like"/>
</dbReference>
<protein>
    <recommendedName>
        <fullName evidence="10">E3 ubiquitin-protein ligase</fullName>
        <ecNumber evidence="10">2.3.2.27</ecNumber>
    </recommendedName>
</protein>
<keyword evidence="4 10" id="KW-0479">Metal-binding</keyword>
<dbReference type="GO" id="GO:0016567">
    <property type="term" value="P:protein ubiquitination"/>
    <property type="evidence" value="ECO:0007669"/>
    <property type="project" value="UniProtKB-UniRule"/>
</dbReference>
<dbReference type="InterPro" id="IPR055194">
    <property type="entry name" value="UBR1-like_WH"/>
</dbReference>
<dbReference type="CDD" id="cd19673">
    <property type="entry name" value="UBR-box_UBR3"/>
    <property type="match status" value="1"/>
</dbReference>
<dbReference type="SUPFAM" id="SSF46785">
    <property type="entry name" value="Winged helix' DNA-binding domain"/>
    <property type="match status" value="1"/>
</dbReference>
<organism evidence="13 14">
    <name type="scientific">Ephemerocybe angulata</name>
    <dbReference type="NCBI Taxonomy" id="980116"/>
    <lineage>
        <taxon>Eukaryota</taxon>
        <taxon>Fungi</taxon>
        <taxon>Dikarya</taxon>
        <taxon>Basidiomycota</taxon>
        <taxon>Agaricomycotina</taxon>
        <taxon>Agaricomycetes</taxon>
        <taxon>Agaricomycetidae</taxon>
        <taxon>Agaricales</taxon>
        <taxon>Agaricineae</taxon>
        <taxon>Psathyrellaceae</taxon>
        <taxon>Ephemerocybe</taxon>
    </lineage>
</organism>
<dbReference type="CDD" id="cd16482">
    <property type="entry name" value="RING-H2_UBR1-like"/>
    <property type="match status" value="1"/>
</dbReference>
<evidence type="ECO:0000256" key="6">
    <source>
        <dbReference type="ARBA" id="ARBA00022786"/>
    </source>
</evidence>
<dbReference type="PROSITE" id="PS51157">
    <property type="entry name" value="ZF_UBR"/>
    <property type="match status" value="1"/>
</dbReference>
<dbReference type="InterPro" id="IPR036390">
    <property type="entry name" value="WH_DNA-bd_sf"/>
</dbReference>
<dbReference type="EC" id="2.3.2.27" evidence="10"/>
<feature type="zinc finger region" description="UBR-type" evidence="9">
    <location>
        <begin position="92"/>
        <end position="164"/>
    </location>
</feature>
<evidence type="ECO:0000256" key="2">
    <source>
        <dbReference type="ARBA" id="ARBA00004906"/>
    </source>
</evidence>
<evidence type="ECO:0000313" key="14">
    <source>
        <dbReference type="Proteomes" id="UP000521943"/>
    </source>
</evidence>
<feature type="domain" description="UBR-type" evidence="12">
    <location>
        <begin position="92"/>
        <end position="164"/>
    </location>
</feature>
<dbReference type="InterPro" id="IPR044046">
    <property type="entry name" value="E3_ligase_UBR-like_C"/>
</dbReference>
<dbReference type="Pfam" id="PF02207">
    <property type="entry name" value="zf-UBR"/>
    <property type="match status" value="1"/>
</dbReference>
<evidence type="ECO:0000256" key="11">
    <source>
        <dbReference type="SAM" id="MobiDB-lite"/>
    </source>
</evidence>
<dbReference type="FunFam" id="2.10.110.30:FF:000002">
    <property type="entry name" value="Putative e3 ubiquitin-protein ligase ubr3"/>
    <property type="match status" value="1"/>
</dbReference>
<reference evidence="13 14" key="1">
    <citation type="submission" date="2020-07" db="EMBL/GenBank/DDBJ databases">
        <title>Comparative genomics of pyrophilous fungi reveals a link between fire events and developmental genes.</title>
        <authorList>
            <consortium name="DOE Joint Genome Institute"/>
            <person name="Steindorff A.S."/>
            <person name="Carver A."/>
            <person name="Calhoun S."/>
            <person name="Stillman K."/>
            <person name="Liu H."/>
            <person name="Lipzen A."/>
            <person name="Pangilinan J."/>
            <person name="Labutti K."/>
            <person name="Bruns T.D."/>
            <person name="Grigoriev I.V."/>
        </authorList>
    </citation>
    <scope>NUCLEOTIDE SEQUENCE [LARGE SCALE GENOMIC DNA]</scope>
    <source>
        <strain evidence="13 14">CBS 144469</strain>
    </source>
</reference>
<evidence type="ECO:0000256" key="8">
    <source>
        <dbReference type="ARBA" id="ARBA00046341"/>
    </source>
</evidence>
<comment type="similarity">
    <text evidence="8 10">Belongs to the E3 ubiquitin-protein ligase UBR1-like family.</text>
</comment>
<dbReference type="OrthoDB" id="26387at2759"/>
<name>A0A8H6I4V7_9AGAR</name>
<dbReference type="GO" id="GO:0071596">
    <property type="term" value="P:ubiquitin-dependent protein catabolic process via the N-end rule pathway"/>
    <property type="evidence" value="ECO:0007669"/>
    <property type="project" value="UniProtKB-UniRule"/>
</dbReference>
<keyword evidence="5 10" id="KW-0863">Zinc-finger</keyword>
<keyword evidence="6 10" id="KW-0833">Ubl conjugation pathway</keyword>
<feature type="compositionally biased region" description="Acidic residues" evidence="11">
    <location>
        <begin position="949"/>
        <end position="962"/>
    </location>
</feature>
<sequence>MAHRLSQDPRSDPLSDLRFSLEIMPGSRKFVFNASARAEILTKLNASLMGSNQRYFLPKGVSNVPQHQLLSEYQASIGFGGAGKGEPVVEGRPCSHIFKKGETCYRCKDCALDDSCVMCARCFHASGHAGHTISFFISTQSGGCCDCGDEEAWRHNINCEHHPYTSSTGLPEVPPGPLPDILPSVSPTVQTLPQPLKDSMHRTIAFAVDFILDVLDYSPDEASIPVNEADLRLQPSADPMMKDMFCLVLWNDDKHSYDEVKTVIMELSGKGSGPEREREVDAMVRKLEDEGRVMVDMNVINTNPSTAMHGHHHGKLLEMGLAMAQIDLGVTIRRAYDTFCEQAAAVILEWLLDITRARVGTDQLVLREVLAAEFLLPRRRDAFGFGLSNKGAAGMILPISAATIKEVPTPTRLDYMFVYHGKLWKRLRLSLKEIYASIISLSRIHKLTIAGHYAGMYHRIVDTYLLIDRETESSIKYFSLQLFTVPSVATHLVKNHRIIPRLLNLLVNFFTNPHRPPEKRTIQQAAAPSAPPFFPPGGGSASINNMYPISSHIHSIYYATQSYIPVNQQLQHLQAHPSMEVESIPFKSKRFMPIFSDLRYLMQTAPVQLILAEPSGISWIQGKPNITGHISYILPVAQTCQLFMFIQPNRRAATVHIEYETDAWISVFNVTLSLSRVVRVLGGAYANASKTLGEVEKPDGTVIHRGTKQIVEALEVVITCLLGICRTNGGDVPFPQDPPLLLSALHADMGQTYSPSFYFNPILMTLDKAKFTPVSFHRVTFGMGSSSGKGKDRTRTYEIVKFDVADGWTSFHHSLFWLLAELYKSTHLLSDEQFKSEFGGTEFWQYQSLKDVVLRCAGGEKGVLTLLDFPLRVLVMVAQIRVGLWVRNGFAIRGQLMHYRDYMLRELCFDQDLFNLQTAMVLLDPDVVLVTMLDRFNLTTYFNGVAEEDEDEVEGHDGDSDDGASTSTRTSPYKTSYTEVSHLCGMVEELLFVLITVLSENASASRMPIPAAVRREIVHALAMGPCGFTELTKRVAERFGENAAFEKILGEVAVFRPPEGFNDLGSYELREEVLFEEVNPFFFHYTRNRREEVENTMRAKLKKKLANEGKPSQEWVYIPKSFGVTEGVYKDIPKVFESEVLLQIIFYTVFNVLVLTEGSQGLDKDAAGNAPAPSTPPSGEAILDQALHLIMLALVEREDSFSLMACIRKFEEDRNLIDVICALEYHEQYKPYRARVQWILQKMSAYVPSEVAAKRREYDALRPAVDPQEARKKAAKARQAAIMQQMKAQQASFAINFDDVDDEDEDSMLVDEDADENEEANASFGTCIVCQEELLATGKTFGALGLVQPSRIIRKHPDSQHHTYLNEVLGMVPNLDRATPVKEPFPPLSPDAQDAKAASSSTVFEGFPNNYTRFGLVSSACTHMMHLECFQVYSISIRQRHRAQPTRNHPESIPRKEYICPLCKSLGNVILPVINPSTTKLNETPFPDWIRAAGISILKSKPDPHLESLQIRNGTGEFVFWASQDPGYSAAVRSSNTEGKPELLEAAKMLDTVMVVSKSFSQQTRHLRDRPEPEQGERGAGLYLPEELLGYTIAQIETAQRGTEVAKGGVVADNMTEGQTRMIRGLVSVLTRLSALQFKGRPSEGRDAVRQAIVKRLLPEWSRTSLTSFHSPLLLRDPFTILVETAAVAPDILRHVLVLTYYASLARAVIGLVYILNKTRSYSITQIHRRAHEDIFGDVRMFFMSVVRHSPVFEHTATLAFETFGEARIEKLLYSFTLPFLRRAAILCRAILPNSFPTPTSPSTTCEYSRLLSMLGIPSLSDLPNQDTLQNALSGWCAHYGHTHNISQLNCGVMLDYPGIYRMARLPLALDTLFTFPEKFLTCERCNMVSNDPGVCLICGTVVCVQSSCCVDEDYSGRGECNMHTRECGGMIGVYFCIKKCVILWLNAGNGSFYPSPYLDAHGEQDLQMKRGRRQYLHQARIEEVRRLWLNHGIPTIVARKLEGAMDSGGWETM</sequence>
<dbReference type="GO" id="GO:0061630">
    <property type="term" value="F:ubiquitin protein ligase activity"/>
    <property type="evidence" value="ECO:0007669"/>
    <property type="project" value="UniProtKB-UniRule"/>
</dbReference>
<evidence type="ECO:0000256" key="10">
    <source>
        <dbReference type="RuleBase" id="RU366018"/>
    </source>
</evidence>
<dbReference type="UniPathway" id="UPA00143"/>
<dbReference type="InterPro" id="IPR003126">
    <property type="entry name" value="Znf_UBR"/>
</dbReference>
<comment type="catalytic activity">
    <reaction evidence="1 10">
        <text>S-ubiquitinyl-[E2 ubiquitin-conjugating enzyme]-L-cysteine + [acceptor protein]-L-lysine = [E2 ubiquitin-conjugating enzyme]-L-cysteine + N(6)-ubiquitinyl-[acceptor protein]-L-lysine.</text>
        <dbReference type="EC" id="2.3.2.27"/>
    </reaction>
</comment>
<evidence type="ECO:0000256" key="9">
    <source>
        <dbReference type="PROSITE-ProRule" id="PRU00508"/>
    </source>
</evidence>
<dbReference type="Gene3D" id="2.10.110.30">
    <property type="match status" value="1"/>
</dbReference>
<evidence type="ECO:0000256" key="5">
    <source>
        <dbReference type="ARBA" id="ARBA00022771"/>
    </source>
</evidence>
<dbReference type="Pfam" id="PF22960">
    <property type="entry name" value="WHD_UBR1"/>
    <property type="match status" value="1"/>
</dbReference>
<feature type="region of interest" description="Disordered" evidence="11">
    <location>
        <begin position="949"/>
        <end position="972"/>
    </location>
</feature>
<keyword evidence="14" id="KW-1185">Reference proteome</keyword>
<dbReference type="Gene3D" id="1.10.10.2670">
    <property type="entry name" value="E3 ubiquitin-protein ligase"/>
    <property type="match status" value="1"/>
</dbReference>
<keyword evidence="3 10" id="KW-0808">Transferase</keyword>
<evidence type="ECO:0000256" key="1">
    <source>
        <dbReference type="ARBA" id="ARBA00000900"/>
    </source>
</evidence>
<dbReference type="EMBL" id="JACGCI010000017">
    <property type="protein sequence ID" value="KAF6758801.1"/>
    <property type="molecule type" value="Genomic_DNA"/>
</dbReference>
<dbReference type="GO" id="GO:0000151">
    <property type="term" value="C:ubiquitin ligase complex"/>
    <property type="evidence" value="ECO:0007669"/>
    <property type="project" value="TreeGrafter"/>
</dbReference>
<comment type="caution">
    <text evidence="13">The sequence shown here is derived from an EMBL/GenBank/DDBJ whole genome shotgun (WGS) entry which is preliminary data.</text>
</comment>
<evidence type="ECO:0000256" key="4">
    <source>
        <dbReference type="ARBA" id="ARBA00022723"/>
    </source>
</evidence>
<comment type="function">
    <text evidence="10">Ubiquitin ligase protein which is a component of the N-end rule pathway. Recognizes and binds to proteins bearing specific N-terminal residues that are destabilizing according to the N-end rule, leading to their ubiquitination and subsequent degradation.</text>
</comment>
<proteinExistence type="inferred from homology"/>
<evidence type="ECO:0000256" key="7">
    <source>
        <dbReference type="ARBA" id="ARBA00022833"/>
    </source>
</evidence>